<comment type="caution">
    <text evidence="2">The sequence shown here is derived from an EMBL/GenBank/DDBJ whole genome shotgun (WGS) entry which is preliminary data.</text>
</comment>
<feature type="region of interest" description="Disordered" evidence="1">
    <location>
        <begin position="1"/>
        <end position="20"/>
    </location>
</feature>
<dbReference type="AlphaFoldDB" id="A0A3B9IPU1"/>
<organism evidence="2 3">
    <name type="scientific">Tistrella mobilis</name>
    <dbReference type="NCBI Taxonomy" id="171437"/>
    <lineage>
        <taxon>Bacteria</taxon>
        <taxon>Pseudomonadati</taxon>
        <taxon>Pseudomonadota</taxon>
        <taxon>Alphaproteobacteria</taxon>
        <taxon>Geminicoccales</taxon>
        <taxon>Geminicoccaceae</taxon>
        <taxon>Tistrella</taxon>
    </lineage>
</organism>
<evidence type="ECO:0000313" key="2">
    <source>
        <dbReference type="EMBL" id="HAE49718.1"/>
    </source>
</evidence>
<feature type="non-terminal residue" evidence="2">
    <location>
        <position position="37"/>
    </location>
</feature>
<dbReference type="GO" id="GO:0047632">
    <property type="term" value="F:agmatine deiminase activity"/>
    <property type="evidence" value="ECO:0007669"/>
    <property type="project" value="UniProtKB-EC"/>
</dbReference>
<reference evidence="2 3" key="1">
    <citation type="journal article" date="2018" name="Nat. Biotechnol.">
        <title>A standardized bacterial taxonomy based on genome phylogeny substantially revises the tree of life.</title>
        <authorList>
            <person name="Parks D.H."/>
            <person name="Chuvochina M."/>
            <person name="Waite D.W."/>
            <person name="Rinke C."/>
            <person name="Skarshewski A."/>
            <person name="Chaumeil P.A."/>
            <person name="Hugenholtz P."/>
        </authorList>
    </citation>
    <scope>NUCLEOTIDE SEQUENCE [LARGE SCALE GENOMIC DNA]</scope>
    <source>
        <strain evidence="2">UBA8739</strain>
    </source>
</reference>
<dbReference type="EMBL" id="DMAI01000327">
    <property type="protein sequence ID" value="HAE49718.1"/>
    <property type="molecule type" value="Genomic_DNA"/>
</dbReference>
<proteinExistence type="predicted"/>
<dbReference type="SUPFAM" id="SSF55909">
    <property type="entry name" value="Pentein"/>
    <property type="match status" value="1"/>
</dbReference>
<name>A0A3B9IPU1_9PROT</name>
<dbReference type="EC" id="3.5.3.12" evidence="2"/>
<dbReference type="Proteomes" id="UP000257706">
    <property type="component" value="Unassembled WGS sequence"/>
</dbReference>
<evidence type="ECO:0000313" key="3">
    <source>
        <dbReference type="Proteomes" id="UP000257706"/>
    </source>
</evidence>
<protein>
    <submittedName>
        <fullName evidence="2">Agmatine deiminase</fullName>
        <ecNumber evidence="2">3.5.3.12</ecNumber>
    </submittedName>
</protein>
<keyword evidence="2" id="KW-0378">Hydrolase</keyword>
<gene>
    <name evidence="2" type="ORF">DCK97_20070</name>
</gene>
<evidence type="ECO:0000256" key="1">
    <source>
        <dbReference type="SAM" id="MobiDB-lite"/>
    </source>
</evidence>
<accession>A0A3B9IPU1</accession>
<dbReference type="Gene3D" id="3.75.10.10">
    <property type="entry name" value="L-arginine/glycine Amidinotransferase, Chain A"/>
    <property type="match status" value="1"/>
</dbReference>
<sequence length="37" mass="4194">MTGDQTVPTPATRGFRMPGEFAPQDGCWMIWPERPDN</sequence>